<evidence type="ECO:0000313" key="1">
    <source>
        <dbReference type="EMBL" id="GFR09542.1"/>
    </source>
</evidence>
<dbReference type="AlphaFoldDB" id="A0A8X6GRE5"/>
<reference evidence="1" key="1">
    <citation type="submission" date="2020-07" db="EMBL/GenBank/DDBJ databases">
        <title>Multicomponent nature underlies the extraordinary mechanical properties of spider dragline silk.</title>
        <authorList>
            <person name="Kono N."/>
            <person name="Nakamura H."/>
            <person name="Mori M."/>
            <person name="Yoshida Y."/>
            <person name="Ohtoshi R."/>
            <person name="Malay A.D."/>
            <person name="Moran D.A.P."/>
            <person name="Tomita M."/>
            <person name="Numata K."/>
            <person name="Arakawa K."/>
        </authorList>
    </citation>
    <scope>NUCLEOTIDE SEQUENCE</scope>
</reference>
<sequence>MKQICLILIRSLLMGSDPLDSTLKAAAAAIYCHFCYTEILSKTLEDPK</sequence>
<dbReference type="Proteomes" id="UP000887116">
    <property type="component" value="Unassembled WGS sequence"/>
</dbReference>
<comment type="caution">
    <text evidence="1">The sequence shown here is derived from an EMBL/GenBank/DDBJ whole genome shotgun (WGS) entry which is preliminary data.</text>
</comment>
<gene>
    <name evidence="1" type="ORF">TNCT_449181</name>
</gene>
<accession>A0A8X6GRE5</accession>
<feature type="non-terminal residue" evidence="1">
    <location>
        <position position="48"/>
    </location>
</feature>
<evidence type="ECO:0000313" key="2">
    <source>
        <dbReference type="Proteomes" id="UP000887116"/>
    </source>
</evidence>
<dbReference type="EMBL" id="BMAO01016563">
    <property type="protein sequence ID" value="GFR09542.1"/>
    <property type="molecule type" value="Genomic_DNA"/>
</dbReference>
<keyword evidence="2" id="KW-1185">Reference proteome</keyword>
<protein>
    <submittedName>
        <fullName evidence="1">Uncharacterized protein</fullName>
    </submittedName>
</protein>
<organism evidence="1 2">
    <name type="scientific">Trichonephila clavata</name>
    <name type="common">Joro spider</name>
    <name type="synonym">Nephila clavata</name>
    <dbReference type="NCBI Taxonomy" id="2740835"/>
    <lineage>
        <taxon>Eukaryota</taxon>
        <taxon>Metazoa</taxon>
        <taxon>Ecdysozoa</taxon>
        <taxon>Arthropoda</taxon>
        <taxon>Chelicerata</taxon>
        <taxon>Arachnida</taxon>
        <taxon>Araneae</taxon>
        <taxon>Araneomorphae</taxon>
        <taxon>Entelegynae</taxon>
        <taxon>Araneoidea</taxon>
        <taxon>Nephilidae</taxon>
        <taxon>Trichonephila</taxon>
    </lineage>
</organism>
<name>A0A8X6GRE5_TRICU</name>
<proteinExistence type="predicted"/>